<sequence>MLYESFDVVKREREREREIHTIFVSQNNSSVENEKEETSSSDASTPPNPSPTHDHNYMTSLNGVEKKPAQKRSSVAQLLEEREKRRQETPTASTNMMAANFTLNLTESVQKVMTALEDEELVNGDLSPASKKRPREEGKNEGGGGTGRGKRRSESPPSAD</sequence>
<keyword evidence="3" id="KW-1185">Reference proteome</keyword>
<evidence type="ECO:0000256" key="1">
    <source>
        <dbReference type="SAM" id="MobiDB-lite"/>
    </source>
</evidence>
<dbReference type="EMBL" id="CAJFCJ010000025">
    <property type="protein sequence ID" value="CAD5125259.1"/>
    <property type="molecule type" value="Genomic_DNA"/>
</dbReference>
<feature type="compositionally biased region" description="Basic and acidic residues" evidence="1">
    <location>
        <begin position="79"/>
        <end position="88"/>
    </location>
</feature>
<name>A0A7I8WAU3_9ANNE</name>
<accession>A0A7I8WAU3</accession>
<reference evidence="2 3" key="1">
    <citation type="submission" date="2020-08" db="EMBL/GenBank/DDBJ databases">
        <authorList>
            <person name="Hejnol A."/>
        </authorList>
    </citation>
    <scope>NUCLEOTIDE SEQUENCE [LARGE SCALE GENOMIC DNA]</scope>
</reference>
<gene>
    <name evidence="2" type="ORF">DGYR_LOCUS12667</name>
</gene>
<evidence type="ECO:0000313" key="3">
    <source>
        <dbReference type="Proteomes" id="UP000549394"/>
    </source>
</evidence>
<organism evidence="2 3">
    <name type="scientific">Dimorphilus gyrociliatus</name>
    <dbReference type="NCBI Taxonomy" id="2664684"/>
    <lineage>
        <taxon>Eukaryota</taxon>
        <taxon>Metazoa</taxon>
        <taxon>Spiralia</taxon>
        <taxon>Lophotrochozoa</taxon>
        <taxon>Annelida</taxon>
        <taxon>Polychaeta</taxon>
        <taxon>Polychaeta incertae sedis</taxon>
        <taxon>Dinophilidae</taxon>
        <taxon>Dimorphilus</taxon>
    </lineage>
</organism>
<proteinExistence type="predicted"/>
<comment type="caution">
    <text evidence="2">The sequence shown here is derived from an EMBL/GenBank/DDBJ whole genome shotgun (WGS) entry which is preliminary data.</text>
</comment>
<protein>
    <submittedName>
        <fullName evidence="2">DgyrCDS13501</fullName>
    </submittedName>
</protein>
<feature type="region of interest" description="Disordered" evidence="1">
    <location>
        <begin position="119"/>
        <end position="160"/>
    </location>
</feature>
<evidence type="ECO:0000313" key="2">
    <source>
        <dbReference type="EMBL" id="CAD5125259.1"/>
    </source>
</evidence>
<feature type="compositionally biased region" description="Basic and acidic residues" evidence="1">
    <location>
        <begin position="7"/>
        <end position="20"/>
    </location>
</feature>
<feature type="compositionally biased region" description="Polar residues" evidence="1">
    <location>
        <begin position="89"/>
        <end position="98"/>
    </location>
</feature>
<feature type="region of interest" description="Disordered" evidence="1">
    <location>
        <begin position="1"/>
        <end position="98"/>
    </location>
</feature>
<dbReference type="AlphaFoldDB" id="A0A7I8WAU3"/>
<dbReference type="Proteomes" id="UP000549394">
    <property type="component" value="Unassembled WGS sequence"/>
</dbReference>